<name>A0A0X1U7H0_ANAPI</name>
<evidence type="ECO:0000256" key="9">
    <source>
        <dbReference type="SAM" id="Phobius"/>
    </source>
</evidence>
<organism evidence="13 15">
    <name type="scientific">Anaerotignum propionicum DSM 1682</name>
    <dbReference type="NCBI Taxonomy" id="991789"/>
    <lineage>
        <taxon>Bacteria</taxon>
        <taxon>Bacillati</taxon>
        <taxon>Bacillota</taxon>
        <taxon>Clostridia</taxon>
        <taxon>Lachnospirales</taxon>
        <taxon>Anaerotignaceae</taxon>
        <taxon>Anaerotignum</taxon>
    </lineage>
</organism>
<feature type="transmembrane region" description="Helical" evidence="9">
    <location>
        <begin position="271"/>
        <end position="292"/>
    </location>
</feature>
<sequence>MSGDTMLLLPVILPFIAGIIIGFINNEKQRNRTVFVTIAVELALVLYVAMGESSLTVWNMTDRLSIAYHIDGIARYFAVLICVIWLLAAVFSMEYMKHENKPARFFMFYVMSLSALVSLCFSANMMTMYFSYELMTLLTFPLVIHSQEPQSVRAGMKYLGYSIFGAGLGLLGFFFLNTYCITTEFAPGGTLNMVLIAGNENLLLSVFFLMAVGFGCKAGMFPLHAWLPTAHPVAPSPASAVLSGIITKGGIICIIRVTFYLFGADFIRGSWAQTAVLVLSLITIFMGSMLAYKEKILKKRLAYSTVSQVSYVIFGLMLLTPVGFTGALLQVAFHAVAKNILFLCAGAIIYKKGCTLVEELRGIGKEMPIVMGCFTIASLSLVGIPPMGGFVSKWFLAQGALGSSVGTLAIVGVAILMVSALLTAGYLFSIVMDGFFPGNTFNYSAVQKREPNYLMTIPLLILSIAVVFFGIFPNCLEIFINNISGVIF</sequence>
<evidence type="ECO:0000256" key="6">
    <source>
        <dbReference type="ARBA" id="ARBA00023002"/>
    </source>
</evidence>
<feature type="transmembrane region" description="Helical" evidence="9">
    <location>
        <begin position="408"/>
        <end position="432"/>
    </location>
</feature>
<feature type="transmembrane region" description="Helical" evidence="9">
    <location>
        <begin position="239"/>
        <end position="259"/>
    </location>
</feature>
<evidence type="ECO:0000313" key="15">
    <source>
        <dbReference type="Proteomes" id="UP000184204"/>
    </source>
</evidence>
<dbReference type="Proteomes" id="UP000184204">
    <property type="component" value="Unassembled WGS sequence"/>
</dbReference>
<dbReference type="InterPro" id="IPR001516">
    <property type="entry name" value="Proton_antipo_N"/>
</dbReference>
<reference evidence="14" key="2">
    <citation type="submission" date="2016-01" db="EMBL/GenBank/DDBJ databases">
        <authorList>
            <person name="Poehlein A."/>
            <person name="Schlien K."/>
            <person name="Gottschalk G."/>
            <person name="Buckel W."/>
            <person name="Daniel R."/>
        </authorList>
    </citation>
    <scope>NUCLEOTIDE SEQUENCE [LARGE SCALE GENOMIC DNA]</scope>
    <source>
        <strain evidence="14">X2</strain>
    </source>
</reference>
<dbReference type="Pfam" id="PF00662">
    <property type="entry name" value="Proton_antipo_N"/>
    <property type="match status" value="1"/>
</dbReference>
<dbReference type="Proteomes" id="UP000068026">
    <property type="component" value="Chromosome"/>
</dbReference>
<feature type="domain" description="NADH-Ubiquinone oxidoreductase (complex I) chain 5 N-terminal" evidence="11">
    <location>
        <begin position="63"/>
        <end position="106"/>
    </location>
</feature>
<feature type="transmembrane region" description="Helical" evidence="9">
    <location>
        <begin position="158"/>
        <end position="182"/>
    </location>
</feature>
<keyword evidence="6 12" id="KW-0560">Oxidoreductase</keyword>
<dbReference type="EC" id="1.-.-.-" evidence="12"/>
<proteinExistence type="inferred from homology"/>
<dbReference type="Pfam" id="PF00361">
    <property type="entry name" value="Proton_antipo_M"/>
    <property type="match status" value="1"/>
</dbReference>
<dbReference type="EMBL" id="CP014223">
    <property type="protein sequence ID" value="AMJ40887.1"/>
    <property type="molecule type" value="Genomic_DNA"/>
</dbReference>
<feature type="domain" description="NADH:quinone oxidoreductase/Mrp antiporter transmembrane" evidence="10">
    <location>
        <begin position="122"/>
        <end position="413"/>
    </location>
</feature>
<gene>
    <name evidence="12" type="primary">hyfB_1</name>
    <name evidence="12" type="ORF">CPRO_12940</name>
    <name evidence="13" type="ORF">SAMN02745151_01706</name>
</gene>
<dbReference type="GO" id="GO:0016491">
    <property type="term" value="F:oxidoreductase activity"/>
    <property type="evidence" value="ECO:0007669"/>
    <property type="project" value="UniProtKB-KW"/>
</dbReference>
<keyword evidence="5 9" id="KW-1133">Transmembrane helix</keyword>
<feature type="transmembrane region" description="Helical" evidence="9">
    <location>
        <begin position="73"/>
        <end position="93"/>
    </location>
</feature>
<evidence type="ECO:0000259" key="11">
    <source>
        <dbReference type="Pfam" id="PF00662"/>
    </source>
</evidence>
<feature type="transmembrane region" description="Helical" evidence="9">
    <location>
        <begin position="453"/>
        <end position="472"/>
    </location>
</feature>
<dbReference type="RefSeq" id="WP_066049218.1">
    <property type="nucleotide sequence ID" value="NZ_CP014223.1"/>
</dbReference>
<dbReference type="PANTHER" id="PTHR42682">
    <property type="entry name" value="HYDROGENASE-4 COMPONENT F"/>
    <property type="match status" value="1"/>
</dbReference>
<accession>A0A0X1U7H0</accession>
<dbReference type="InterPro" id="IPR052175">
    <property type="entry name" value="ComplexI-like_HydComp"/>
</dbReference>
<reference evidence="12 14" key="1">
    <citation type="journal article" date="2016" name="Genome Announc.">
        <title>Complete Genome Sequence of the Amino Acid-Fermenting Clostridium propionicum X2 (DSM 1682).</title>
        <authorList>
            <person name="Poehlein A."/>
            <person name="Schlien K."/>
            <person name="Chowdhury N.P."/>
            <person name="Gottschalk G."/>
            <person name="Buckel W."/>
            <person name="Daniel R."/>
        </authorList>
    </citation>
    <scope>NUCLEOTIDE SEQUENCE [LARGE SCALE GENOMIC DNA]</scope>
    <source>
        <strain evidence="12 14">X2</strain>
    </source>
</reference>
<dbReference type="InterPro" id="IPR001750">
    <property type="entry name" value="ND/Mrp_TM"/>
</dbReference>
<reference evidence="13" key="4">
    <citation type="submission" date="2016-11" db="EMBL/GenBank/DDBJ databases">
        <authorList>
            <person name="Varghese N."/>
            <person name="Submissions S."/>
        </authorList>
    </citation>
    <scope>NUCLEOTIDE SEQUENCE</scope>
    <source>
        <strain evidence="13">DSM 1682</strain>
    </source>
</reference>
<dbReference type="PANTHER" id="PTHR42682:SF4">
    <property type="entry name" value="NADH-UBIQUINONE_PLASTOQUINONE"/>
    <property type="match status" value="1"/>
</dbReference>
<dbReference type="EMBL" id="FQUA01000006">
    <property type="protein sequence ID" value="SHE75706.1"/>
    <property type="molecule type" value="Genomic_DNA"/>
</dbReference>
<feature type="transmembrane region" description="Helical" evidence="9">
    <location>
        <begin position="202"/>
        <end position="227"/>
    </location>
</feature>
<dbReference type="KEGG" id="cpro:CPRO_12940"/>
<keyword evidence="7 9" id="KW-0472">Membrane</keyword>
<evidence type="ECO:0000313" key="12">
    <source>
        <dbReference type="EMBL" id="AMJ40887.1"/>
    </source>
</evidence>
<evidence type="ECO:0000313" key="13">
    <source>
        <dbReference type="EMBL" id="SHE75706.1"/>
    </source>
</evidence>
<dbReference type="AlphaFoldDB" id="A0A0X1U7H0"/>
<evidence type="ECO:0000259" key="10">
    <source>
        <dbReference type="Pfam" id="PF00361"/>
    </source>
</evidence>
<evidence type="ECO:0000256" key="1">
    <source>
        <dbReference type="ARBA" id="ARBA00004651"/>
    </source>
</evidence>
<evidence type="ECO:0000256" key="5">
    <source>
        <dbReference type="ARBA" id="ARBA00022989"/>
    </source>
</evidence>
<evidence type="ECO:0000256" key="3">
    <source>
        <dbReference type="ARBA" id="ARBA00022475"/>
    </source>
</evidence>
<feature type="transmembrane region" description="Helical" evidence="9">
    <location>
        <begin position="105"/>
        <end position="124"/>
    </location>
</feature>
<comment type="similarity">
    <text evidence="2">Belongs to the CPA3 antiporters (TC 2.A.63) subunit A family.</text>
</comment>
<feature type="transmembrane region" description="Helical" evidence="9">
    <location>
        <begin position="6"/>
        <end position="26"/>
    </location>
</feature>
<dbReference type="GO" id="GO:0005886">
    <property type="term" value="C:plasma membrane"/>
    <property type="evidence" value="ECO:0007669"/>
    <property type="project" value="UniProtKB-SubCell"/>
</dbReference>
<keyword evidence="4 8" id="KW-0812">Transmembrane</keyword>
<evidence type="ECO:0000256" key="4">
    <source>
        <dbReference type="ARBA" id="ARBA00022692"/>
    </source>
</evidence>
<comment type="subcellular location">
    <subcellularLocation>
        <location evidence="1">Cell membrane</location>
        <topology evidence="1">Multi-pass membrane protein</topology>
    </subcellularLocation>
    <subcellularLocation>
        <location evidence="8">Membrane</location>
        <topology evidence="8">Multi-pass membrane protein</topology>
    </subcellularLocation>
</comment>
<feature type="transmembrane region" description="Helical" evidence="9">
    <location>
        <begin position="369"/>
        <end position="388"/>
    </location>
</feature>
<dbReference type="OrthoDB" id="9807568at2"/>
<evidence type="ECO:0000313" key="14">
    <source>
        <dbReference type="Proteomes" id="UP000068026"/>
    </source>
</evidence>
<evidence type="ECO:0000256" key="8">
    <source>
        <dbReference type="RuleBase" id="RU000320"/>
    </source>
</evidence>
<reference evidence="15" key="3">
    <citation type="submission" date="2016-11" db="EMBL/GenBank/DDBJ databases">
        <authorList>
            <person name="Jaros S."/>
            <person name="Januszkiewicz K."/>
            <person name="Wedrychowicz H."/>
        </authorList>
    </citation>
    <scope>NUCLEOTIDE SEQUENCE [LARGE SCALE GENOMIC DNA]</scope>
    <source>
        <strain evidence="15">DSM 1682</strain>
    </source>
</reference>
<dbReference type="PRINTS" id="PR01434">
    <property type="entry name" value="NADHDHGNASE5"/>
</dbReference>
<keyword evidence="3" id="KW-1003">Cell membrane</keyword>
<evidence type="ECO:0000256" key="2">
    <source>
        <dbReference type="ARBA" id="ARBA00008483"/>
    </source>
</evidence>
<feature type="transmembrane region" description="Helical" evidence="9">
    <location>
        <begin position="33"/>
        <end position="50"/>
    </location>
</feature>
<protein>
    <submittedName>
        <fullName evidence="12">Hydrogenase-4 component B</fullName>
        <ecNumber evidence="12">1.-.-.-</ecNumber>
    </submittedName>
    <submittedName>
        <fullName evidence="13">Multicomponent Na+:H+ antiporter subunit D</fullName>
    </submittedName>
</protein>
<evidence type="ECO:0000256" key="7">
    <source>
        <dbReference type="ARBA" id="ARBA00023136"/>
    </source>
</evidence>
<keyword evidence="14" id="KW-1185">Reference proteome</keyword>